<name>A0A1I7TUJ9_9PELO</name>
<keyword evidence="2" id="KW-1185">Reference proteome</keyword>
<dbReference type="InterPro" id="IPR012885">
    <property type="entry name" value="F-box_Sdz-33"/>
</dbReference>
<dbReference type="Pfam" id="PF07735">
    <property type="entry name" value="FBA_2"/>
    <property type="match status" value="1"/>
</dbReference>
<dbReference type="PANTHER" id="PTHR21503">
    <property type="entry name" value="F-BOX-CONTAINING HYPOTHETICAL PROTEIN C.ELEGANS"/>
    <property type="match status" value="1"/>
</dbReference>
<sequence>MMSPFELIDLSMTSSRAKRAVTIFSRIKPRFSVRLYLRREQIIFIKGHEEEWGYVWRTNQSPTRRLLYFISAPSKNPRADCLKWYEMIKEILGCNVNDMCVPSPDKPLTDWLRSHQSSIEKITMISGEKEDVKYFFKTMNVFGKIDLAMSRSENDFRLEFPEGLNHLELFNTEFVTYKQLLRLKARNIVFTHSILTDQEINGFLKSWMSMESHLDLECFEMTFHDEEALREIMDLPNQMIADSNLMEKMRRIFIIYTMTTGFNIKRCDGKVATVCLGRFLFTTAVLFNSSLIGTD</sequence>
<dbReference type="PANTHER" id="PTHR21503:SF53">
    <property type="entry name" value="F-BOX ASSOCIATED DOMAIN-CONTAINING PROTEIN-RELATED"/>
    <property type="match status" value="1"/>
</dbReference>
<evidence type="ECO:0000259" key="1">
    <source>
        <dbReference type="Pfam" id="PF07735"/>
    </source>
</evidence>
<dbReference type="AlphaFoldDB" id="A0A1I7TUJ9"/>
<reference evidence="3" key="1">
    <citation type="submission" date="2016-11" db="UniProtKB">
        <authorList>
            <consortium name="WormBaseParasite"/>
        </authorList>
    </citation>
    <scope>IDENTIFICATION</scope>
</reference>
<protein>
    <submittedName>
        <fullName evidence="3">FBA_2 domain-containing protein</fullName>
    </submittedName>
</protein>
<dbReference type="WBParaSite" id="Csp11.Scaffold629.g11931.t1">
    <property type="protein sequence ID" value="Csp11.Scaffold629.g11931.t1"/>
    <property type="gene ID" value="Csp11.Scaffold629.g11931"/>
</dbReference>
<proteinExistence type="predicted"/>
<feature type="domain" description="Sdz-33 F-box" evidence="1">
    <location>
        <begin position="156"/>
        <end position="221"/>
    </location>
</feature>
<evidence type="ECO:0000313" key="2">
    <source>
        <dbReference type="Proteomes" id="UP000095282"/>
    </source>
</evidence>
<organism evidence="2 3">
    <name type="scientific">Caenorhabditis tropicalis</name>
    <dbReference type="NCBI Taxonomy" id="1561998"/>
    <lineage>
        <taxon>Eukaryota</taxon>
        <taxon>Metazoa</taxon>
        <taxon>Ecdysozoa</taxon>
        <taxon>Nematoda</taxon>
        <taxon>Chromadorea</taxon>
        <taxon>Rhabditida</taxon>
        <taxon>Rhabditina</taxon>
        <taxon>Rhabditomorpha</taxon>
        <taxon>Rhabditoidea</taxon>
        <taxon>Rhabditidae</taxon>
        <taxon>Peloderinae</taxon>
        <taxon>Caenorhabditis</taxon>
    </lineage>
</organism>
<accession>A0A1I7TUJ9</accession>
<dbReference type="Proteomes" id="UP000095282">
    <property type="component" value="Unplaced"/>
</dbReference>
<evidence type="ECO:0000313" key="3">
    <source>
        <dbReference type="WBParaSite" id="Csp11.Scaffold629.g11931.t1"/>
    </source>
</evidence>